<evidence type="ECO:0000256" key="1">
    <source>
        <dbReference type="ARBA" id="ARBA00023015"/>
    </source>
</evidence>
<keyword evidence="6" id="KW-1185">Reference proteome</keyword>
<organism evidence="5 6">
    <name type="scientific">Candidatus Acidiferrum panamense</name>
    <dbReference type="NCBI Taxonomy" id="2741543"/>
    <lineage>
        <taxon>Bacteria</taxon>
        <taxon>Pseudomonadati</taxon>
        <taxon>Acidobacteriota</taxon>
        <taxon>Terriglobia</taxon>
        <taxon>Candidatus Acidiferrales</taxon>
        <taxon>Candidatus Acidiferrum</taxon>
    </lineage>
</organism>
<dbReference type="PROSITE" id="PS01124">
    <property type="entry name" value="HTH_ARAC_FAMILY_2"/>
    <property type="match status" value="1"/>
</dbReference>
<feature type="domain" description="HTH araC/xylS-type" evidence="4">
    <location>
        <begin position="175"/>
        <end position="272"/>
    </location>
</feature>
<sequence length="276" mass="31009">MADFDARPLLMTETASVWDVACRGACKHRSDEEYVAATHLVFTYRGVYVHHVGRAETVAEANQAVILNENEPYRVSHPFEGGDACLSIATSTAILLELAPEHYLLTKDRAAFNRSRLRVDTHTQALAARLRHGLRRGFMNAIEAESLTLALIRRALGERTSHAPGGSYGRQKLVDRAKLVLASDLGRRWTLADIAALVGVSPVYLTQLFRQVEGLPLYRYQLQRRLARALDRLGERVDLTELALDLGFSSYSHFSDAFKRSYGQTPLQFQRDARVR</sequence>
<dbReference type="Gene3D" id="1.10.10.60">
    <property type="entry name" value="Homeodomain-like"/>
    <property type="match status" value="1"/>
</dbReference>
<comment type="caution">
    <text evidence="5">The sequence shown here is derived from an EMBL/GenBank/DDBJ whole genome shotgun (WGS) entry which is preliminary data.</text>
</comment>
<keyword evidence="3" id="KW-0804">Transcription</keyword>
<keyword evidence="1" id="KW-0805">Transcription regulation</keyword>
<proteinExistence type="predicted"/>
<dbReference type="GO" id="GO:0043565">
    <property type="term" value="F:sequence-specific DNA binding"/>
    <property type="evidence" value="ECO:0007669"/>
    <property type="project" value="InterPro"/>
</dbReference>
<dbReference type="EMBL" id="JACDQQ010001614">
    <property type="protein sequence ID" value="MBA0086651.1"/>
    <property type="molecule type" value="Genomic_DNA"/>
</dbReference>
<evidence type="ECO:0000256" key="3">
    <source>
        <dbReference type="ARBA" id="ARBA00023163"/>
    </source>
</evidence>
<evidence type="ECO:0000313" key="6">
    <source>
        <dbReference type="Proteomes" id="UP000567293"/>
    </source>
</evidence>
<dbReference type="InterPro" id="IPR020449">
    <property type="entry name" value="Tscrpt_reg_AraC-type_HTH"/>
</dbReference>
<dbReference type="Pfam" id="PF12833">
    <property type="entry name" value="HTH_18"/>
    <property type="match status" value="1"/>
</dbReference>
<evidence type="ECO:0000256" key="2">
    <source>
        <dbReference type="ARBA" id="ARBA00023125"/>
    </source>
</evidence>
<dbReference type="SMART" id="SM00342">
    <property type="entry name" value="HTH_ARAC"/>
    <property type="match status" value="1"/>
</dbReference>
<protein>
    <submittedName>
        <fullName evidence="5">Helix-turn-helix transcriptional regulator</fullName>
    </submittedName>
</protein>
<dbReference type="PROSITE" id="PS00041">
    <property type="entry name" value="HTH_ARAC_FAMILY_1"/>
    <property type="match status" value="1"/>
</dbReference>
<dbReference type="InterPro" id="IPR050204">
    <property type="entry name" value="AraC_XylS_family_regulators"/>
</dbReference>
<reference evidence="5" key="1">
    <citation type="submission" date="2020-06" db="EMBL/GenBank/DDBJ databases">
        <title>Legume-microbial interactions unlock mineral nutrients during tropical forest succession.</title>
        <authorList>
            <person name="Epihov D.Z."/>
        </authorList>
    </citation>
    <scope>NUCLEOTIDE SEQUENCE [LARGE SCALE GENOMIC DNA]</scope>
    <source>
        <strain evidence="5">Pan2503</strain>
    </source>
</reference>
<dbReference type="AlphaFoldDB" id="A0A7V8NSG9"/>
<dbReference type="GO" id="GO:0003700">
    <property type="term" value="F:DNA-binding transcription factor activity"/>
    <property type="evidence" value="ECO:0007669"/>
    <property type="project" value="InterPro"/>
</dbReference>
<dbReference type="InterPro" id="IPR009057">
    <property type="entry name" value="Homeodomain-like_sf"/>
</dbReference>
<dbReference type="PANTHER" id="PTHR46796">
    <property type="entry name" value="HTH-TYPE TRANSCRIPTIONAL ACTIVATOR RHAS-RELATED"/>
    <property type="match status" value="1"/>
</dbReference>
<evidence type="ECO:0000313" key="5">
    <source>
        <dbReference type="EMBL" id="MBA0086651.1"/>
    </source>
</evidence>
<dbReference type="InterPro" id="IPR018060">
    <property type="entry name" value="HTH_AraC"/>
</dbReference>
<gene>
    <name evidence="5" type="ORF">HRJ53_16845</name>
</gene>
<dbReference type="SUPFAM" id="SSF46689">
    <property type="entry name" value="Homeodomain-like"/>
    <property type="match status" value="2"/>
</dbReference>
<evidence type="ECO:0000259" key="4">
    <source>
        <dbReference type="PROSITE" id="PS01124"/>
    </source>
</evidence>
<dbReference type="PANTHER" id="PTHR46796:SF6">
    <property type="entry name" value="ARAC SUBFAMILY"/>
    <property type="match status" value="1"/>
</dbReference>
<name>A0A7V8NSG9_9BACT</name>
<accession>A0A7V8NSG9</accession>
<dbReference type="PRINTS" id="PR00032">
    <property type="entry name" value="HTHARAC"/>
</dbReference>
<dbReference type="Proteomes" id="UP000567293">
    <property type="component" value="Unassembled WGS sequence"/>
</dbReference>
<dbReference type="InterPro" id="IPR018062">
    <property type="entry name" value="HTH_AraC-typ_CS"/>
</dbReference>
<keyword evidence="2" id="KW-0238">DNA-binding</keyword>